<feature type="transmembrane region" description="Helical" evidence="5">
    <location>
        <begin position="209"/>
        <end position="227"/>
    </location>
</feature>
<dbReference type="InterPro" id="IPR020846">
    <property type="entry name" value="MFS_dom"/>
</dbReference>
<dbReference type="GO" id="GO:0005886">
    <property type="term" value="C:plasma membrane"/>
    <property type="evidence" value="ECO:0007669"/>
    <property type="project" value="UniProtKB-SubCell"/>
</dbReference>
<dbReference type="GO" id="GO:0022857">
    <property type="term" value="F:transmembrane transporter activity"/>
    <property type="evidence" value="ECO:0007669"/>
    <property type="project" value="InterPro"/>
</dbReference>
<feature type="transmembrane region" description="Helical" evidence="5">
    <location>
        <begin position="367"/>
        <end position="392"/>
    </location>
</feature>
<gene>
    <name evidence="7" type="ORF">AN481_14460</name>
</gene>
<feature type="transmembrane region" description="Helical" evidence="5">
    <location>
        <begin position="47"/>
        <end position="67"/>
    </location>
</feature>
<dbReference type="InterPro" id="IPR036259">
    <property type="entry name" value="MFS_trans_sf"/>
</dbReference>
<protein>
    <submittedName>
        <fullName evidence="7">MFS transporter</fullName>
    </submittedName>
</protein>
<dbReference type="InterPro" id="IPR011701">
    <property type="entry name" value="MFS"/>
</dbReference>
<feature type="transmembrane region" description="Helical" evidence="5">
    <location>
        <begin position="108"/>
        <end position="127"/>
    </location>
</feature>
<keyword evidence="3 5" id="KW-1133">Transmembrane helix</keyword>
<evidence type="ECO:0000256" key="3">
    <source>
        <dbReference type="ARBA" id="ARBA00022989"/>
    </source>
</evidence>
<dbReference type="PROSITE" id="PS50850">
    <property type="entry name" value="MFS"/>
    <property type="match status" value="1"/>
</dbReference>
<feature type="transmembrane region" description="Helical" evidence="5">
    <location>
        <begin position="337"/>
        <end position="355"/>
    </location>
</feature>
<dbReference type="PANTHER" id="PTHR23526:SF2">
    <property type="entry name" value="MAJOR FACILITATOR SUPERFAMILY (MFS) PROFILE DOMAIN-CONTAINING PROTEIN"/>
    <property type="match status" value="1"/>
</dbReference>
<comment type="caution">
    <text evidence="7">The sequence shown here is derived from an EMBL/GenBank/DDBJ whole genome shotgun (WGS) entry which is preliminary data.</text>
</comment>
<dbReference type="AlphaFoldDB" id="A0A1B7VSV6"/>
<feature type="transmembrane region" description="Helical" evidence="5">
    <location>
        <begin position="271"/>
        <end position="292"/>
    </location>
</feature>
<dbReference type="InterPro" id="IPR052528">
    <property type="entry name" value="Sugar_transport-like"/>
</dbReference>
<dbReference type="Proteomes" id="UP000092382">
    <property type="component" value="Unassembled WGS sequence"/>
</dbReference>
<sequence>MNPLPVDTVATLDIQIPNIDSSLTKKVPERFSKNTIRTSLQASTIDAIFASIFSLSTGGILVSNLLVELDATPVIFGMLSSIPMLVNFIQPVGAYISEKTSSRFQYSLLTFGTSRLLWLILVIGIFANNSSVLNSQQLVVLTLSIVFFTNLLGGLGSASWLSWLAVIVPRRLRGKYFGIRNSVCNLTNFICVPVAGFIISHWYGGTIQGYGLVLSLGIICGLISLYCQYFKADVNPQLQNQNHLELCKSSSESICRDETNWTSIVWQNSNFLLFLVYFSVWMLAVHLSAPFFNFYLLDTLDLDVTLVTVYSSLQTGANLLMLIIWGKLADKIGNRPILICVGVLVAITPLLWLGIGHNQLDFWLWLPLLHIFTGITWAAIDLCMTNMYLVIVPIKNQSIYIAIAAAVAGVSGALGTTIGGFIAQSHEFGGLLGLFALSSLCRLLGLVPLIFVQEPGK</sequence>
<reference evidence="7 8" key="1">
    <citation type="submission" date="2015-09" db="EMBL/GenBank/DDBJ databases">
        <title>Whole genome shotgun sequence assembly of Aphanizomenon flos-aquae UKL13.</title>
        <authorList>
            <person name="Driscoll C."/>
        </authorList>
    </citation>
    <scope>NUCLEOTIDE SEQUENCE [LARGE SCALE GENOMIC DNA]</scope>
    <source>
        <strain evidence="7">MDT13</strain>
    </source>
</reference>
<feature type="domain" description="Major facilitator superfamily (MFS) profile" evidence="6">
    <location>
        <begin position="265"/>
        <end position="457"/>
    </location>
</feature>
<keyword evidence="4 5" id="KW-0472">Membrane</keyword>
<feature type="transmembrane region" description="Helical" evidence="5">
    <location>
        <begin position="186"/>
        <end position="203"/>
    </location>
</feature>
<evidence type="ECO:0000256" key="1">
    <source>
        <dbReference type="ARBA" id="ARBA00004651"/>
    </source>
</evidence>
<feature type="transmembrane region" description="Helical" evidence="5">
    <location>
        <begin position="428"/>
        <end position="452"/>
    </location>
</feature>
<evidence type="ECO:0000313" key="8">
    <source>
        <dbReference type="Proteomes" id="UP000092382"/>
    </source>
</evidence>
<organism evidence="7 8">
    <name type="scientific">Aphanizomenon flos-aquae LD13</name>
    <dbReference type="NCBI Taxonomy" id="1710894"/>
    <lineage>
        <taxon>Bacteria</taxon>
        <taxon>Bacillati</taxon>
        <taxon>Cyanobacteriota</taxon>
        <taxon>Cyanophyceae</taxon>
        <taxon>Nostocales</taxon>
        <taxon>Aphanizomenonaceae</taxon>
        <taxon>Aphanizomenon</taxon>
    </lineage>
</organism>
<feature type="transmembrane region" description="Helical" evidence="5">
    <location>
        <begin position="399"/>
        <end position="422"/>
    </location>
</feature>
<proteinExistence type="predicted"/>
<dbReference type="Pfam" id="PF07690">
    <property type="entry name" value="MFS_1"/>
    <property type="match status" value="1"/>
</dbReference>
<dbReference type="Gene3D" id="1.20.1250.20">
    <property type="entry name" value="MFS general substrate transporter like domains"/>
    <property type="match status" value="2"/>
</dbReference>
<dbReference type="PATRIC" id="fig|1710894.3.peg.1156"/>
<evidence type="ECO:0000256" key="5">
    <source>
        <dbReference type="SAM" id="Phobius"/>
    </source>
</evidence>
<feature type="transmembrane region" description="Helical" evidence="5">
    <location>
        <begin position="139"/>
        <end position="166"/>
    </location>
</feature>
<name>A0A1B7VSV6_APHFL</name>
<evidence type="ECO:0000256" key="4">
    <source>
        <dbReference type="ARBA" id="ARBA00023136"/>
    </source>
</evidence>
<feature type="transmembrane region" description="Helical" evidence="5">
    <location>
        <begin position="73"/>
        <end position="96"/>
    </location>
</feature>
<dbReference type="STRING" id="1803587.GCA_001593825_00531"/>
<feature type="transmembrane region" description="Helical" evidence="5">
    <location>
        <begin position="304"/>
        <end position="325"/>
    </location>
</feature>
<keyword evidence="2 5" id="KW-0812">Transmembrane</keyword>
<evidence type="ECO:0000256" key="2">
    <source>
        <dbReference type="ARBA" id="ARBA00022692"/>
    </source>
</evidence>
<dbReference type="SUPFAM" id="SSF103473">
    <property type="entry name" value="MFS general substrate transporter"/>
    <property type="match status" value="1"/>
</dbReference>
<evidence type="ECO:0000259" key="6">
    <source>
        <dbReference type="PROSITE" id="PS50850"/>
    </source>
</evidence>
<evidence type="ECO:0000313" key="7">
    <source>
        <dbReference type="EMBL" id="OBQ23996.1"/>
    </source>
</evidence>
<accession>A0A1B7VSV6</accession>
<comment type="subcellular location">
    <subcellularLocation>
        <location evidence="1">Cell membrane</location>
        <topology evidence="1">Multi-pass membrane protein</topology>
    </subcellularLocation>
</comment>
<dbReference type="EMBL" id="LJOY01000052">
    <property type="protein sequence ID" value="OBQ23996.1"/>
    <property type="molecule type" value="Genomic_DNA"/>
</dbReference>
<dbReference type="PANTHER" id="PTHR23526">
    <property type="entry name" value="INTEGRAL MEMBRANE TRANSPORT PROTEIN-RELATED"/>
    <property type="match status" value="1"/>
</dbReference>